<feature type="domain" description="Nucleoside phosphorylase" evidence="1">
    <location>
        <begin position="93"/>
        <end position="169"/>
    </location>
</feature>
<dbReference type="InterPro" id="IPR000845">
    <property type="entry name" value="Nucleoside_phosphorylase_d"/>
</dbReference>
<dbReference type="Pfam" id="PF01048">
    <property type="entry name" value="PNP_UDP_1"/>
    <property type="match status" value="1"/>
</dbReference>
<evidence type="ECO:0000259" key="1">
    <source>
        <dbReference type="Pfam" id="PF01048"/>
    </source>
</evidence>
<reference evidence="2" key="1">
    <citation type="submission" date="2020-01" db="EMBL/GenBank/DDBJ databases">
        <authorList>
            <person name="Meier V. D."/>
            <person name="Meier V D."/>
        </authorList>
    </citation>
    <scope>NUCLEOTIDE SEQUENCE</scope>
    <source>
        <strain evidence="2">HLG_WM_MAG_01</strain>
    </source>
</reference>
<accession>A0A6S6SB61</accession>
<sequence length="173" mass="19176">MIVCAGESESFEFAHPIGIGMIDVAMNLTKLCMQSPPEFILFVGSAGSYGEKKIFDIIESNTATNIENSFFGGGSYTILDNVISTAEDVSRETFVNSSNYITTDAKRSKHYIAQNIHLENMEFFSVLKVAGKFGIRAGGIFIVTNYCNEDAHEDFTKNHKEAMAKLSEYILKK</sequence>
<proteinExistence type="predicted"/>
<name>A0A6S6SB61_9BACT</name>
<dbReference type="InterPro" id="IPR035994">
    <property type="entry name" value="Nucleoside_phosphorylase_sf"/>
</dbReference>
<dbReference type="GO" id="GO:0003824">
    <property type="term" value="F:catalytic activity"/>
    <property type="evidence" value="ECO:0007669"/>
    <property type="project" value="InterPro"/>
</dbReference>
<evidence type="ECO:0000313" key="2">
    <source>
        <dbReference type="EMBL" id="CAA6800182.1"/>
    </source>
</evidence>
<gene>
    <name evidence="2" type="ORF">HELGO_WM10828</name>
</gene>
<dbReference type="SUPFAM" id="SSF53167">
    <property type="entry name" value="Purine and uridine phosphorylases"/>
    <property type="match status" value="1"/>
</dbReference>
<organism evidence="2">
    <name type="scientific">uncultured Sulfurovum sp</name>
    <dbReference type="NCBI Taxonomy" id="269237"/>
    <lineage>
        <taxon>Bacteria</taxon>
        <taxon>Pseudomonadati</taxon>
        <taxon>Campylobacterota</taxon>
        <taxon>Epsilonproteobacteria</taxon>
        <taxon>Campylobacterales</taxon>
        <taxon>Sulfurovaceae</taxon>
        <taxon>Sulfurovum</taxon>
        <taxon>environmental samples</taxon>
    </lineage>
</organism>
<protein>
    <submittedName>
        <fullName evidence="2">Purine nucleoside phosphorylase</fullName>
    </submittedName>
</protein>
<dbReference type="AlphaFoldDB" id="A0A6S6SB61"/>
<dbReference type="GO" id="GO:0009116">
    <property type="term" value="P:nucleoside metabolic process"/>
    <property type="evidence" value="ECO:0007669"/>
    <property type="project" value="InterPro"/>
</dbReference>
<dbReference type="EMBL" id="CACVAS010000011">
    <property type="protein sequence ID" value="CAA6800182.1"/>
    <property type="molecule type" value="Genomic_DNA"/>
</dbReference>
<dbReference type="Gene3D" id="3.40.50.1580">
    <property type="entry name" value="Nucleoside phosphorylase domain"/>
    <property type="match status" value="1"/>
</dbReference>